<accession>A0ABP0LV36</accession>
<reference evidence="6 7" key="1">
    <citation type="submission" date="2024-02" db="EMBL/GenBank/DDBJ databases">
        <authorList>
            <person name="Chen Y."/>
            <person name="Shah S."/>
            <person name="Dougan E. K."/>
            <person name="Thang M."/>
            <person name="Chan C."/>
        </authorList>
    </citation>
    <scope>NUCLEOTIDE SEQUENCE [LARGE SCALE GENOMIC DNA]</scope>
</reference>
<protein>
    <recommendedName>
        <fullName evidence="8">Dipeptidyl peptidase 2</fullName>
    </recommendedName>
</protein>
<keyword evidence="5" id="KW-0325">Glycoprotein</keyword>
<evidence type="ECO:0000313" key="7">
    <source>
        <dbReference type="Proteomes" id="UP001642484"/>
    </source>
</evidence>
<evidence type="ECO:0000256" key="4">
    <source>
        <dbReference type="ARBA" id="ARBA00022801"/>
    </source>
</evidence>
<evidence type="ECO:0000313" key="6">
    <source>
        <dbReference type="EMBL" id="CAK9042803.1"/>
    </source>
</evidence>
<dbReference type="InterPro" id="IPR008758">
    <property type="entry name" value="Peptidase_S28"/>
</dbReference>
<sequence length="481" mass="53708">MNEERALAGFNSRTTPTPTQLDDNGLLTLRDMRLLKSFATCLLGAASWKTLWFEQQIDHSSDIGTFSQRYLLDDDQARADGPVLFFCGNEGDIEVFANFSGFLREAATALGAQLVFAEHRFYGQSLPFGPDFGRLQVQYLNVEQALEDYAQLIRFLVPESLRAQRPVVAFGGSYGGMLSSWMRAKYPELIFAAVASSAPVHFDRVGGSFFRMVTDAAEAVSPGCAQRVRRGFAAATSQSRQHLRAAFSLCNDDVRLDELILWARNAFVTVAMGNYPYATNLFGQGLKAWPLKSACEQKGLNALEFLAKAVGSYYNATGGVICHNITEEYRDCADQTGCGNLHSAWGRSWDVEACRQIVYYTSTNNVTDMFPAKEWGPRQLSQYCKQTWNITPETFWFGPWLSKIQQSSHIIFTYGLSDPWRGGGVLNSSRRSDLVSLKIREAGHIYDLAASHPDDLPDVRKVRQRIIALLREWLASGEVVV</sequence>
<dbReference type="Pfam" id="PF05577">
    <property type="entry name" value="Peptidase_S28"/>
    <property type="match status" value="1"/>
</dbReference>
<keyword evidence="4" id="KW-0378">Hydrolase</keyword>
<proteinExistence type="inferred from homology"/>
<dbReference type="EMBL" id="CAXAMN010014224">
    <property type="protein sequence ID" value="CAK9042803.1"/>
    <property type="molecule type" value="Genomic_DNA"/>
</dbReference>
<evidence type="ECO:0000256" key="3">
    <source>
        <dbReference type="ARBA" id="ARBA00022729"/>
    </source>
</evidence>
<dbReference type="InterPro" id="IPR042269">
    <property type="entry name" value="Ser_carbopepase_S28_SKS"/>
</dbReference>
<keyword evidence="2" id="KW-0645">Protease</keyword>
<keyword evidence="7" id="KW-1185">Reference proteome</keyword>
<evidence type="ECO:0008006" key="8">
    <source>
        <dbReference type="Google" id="ProtNLM"/>
    </source>
</evidence>
<evidence type="ECO:0000256" key="1">
    <source>
        <dbReference type="ARBA" id="ARBA00011079"/>
    </source>
</evidence>
<dbReference type="InterPro" id="IPR029058">
    <property type="entry name" value="AB_hydrolase_fold"/>
</dbReference>
<comment type="caution">
    <text evidence="6">The sequence shown here is derived from an EMBL/GenBank/DDBJ whole genome shotgun (WGS) entry which is preliminary data.</text>
</comment>
<evidence type="ECO:0000256" key="5">
    <source>
        <dbReference type="ARBA" id="ARBA00023180"/>
    </source>
</evidence>
<dbReference type="PANTHER" id="PTHR11010">
    <property type="entry name" value="PROTEASE S28 PRO-X CARBOXYPEPTIDASE-RELATED"/>
    <property type="match status" value="1"/>
</dbReference>
<dbReference type="SUPFAM" id="SSF53474">
    <property type="entry name" value="alpha/beta-Hydrolases"/>
    <property type="match status" value="2"/>
</dbReference>
<dbReference type="Gene3D" id="3.40.50.1820">
    <property type="entry name" value="alpha/beta hydrolase"/>
    <property type="match status" value="1"/>
</dbReference>
<dbReference type="PANTHER" id="PTHR11010:SF107">
    <property type="entry name" value="DIPEPTIDYL PEPTIDASE 2"/>
    <property type="match status" value="1"/>
</dbReference>
<keyword evidence="3" id="KW-0732">Signal</keyword>
<gene>
    <name evidence="6" type="ORF">CCMP2556_LOCUS22731</name>
</gene>
<evidence type="ECO:0000256" key="2">
    <source>
        <dbReference type="ARBA" id="ARBA00022670"/>
    </source>
</evidence>
<organism evidence="6 7">
    <name type="scientific">Durusdinium trenchii</name>
    <dbReference type="NCBI Taxonomy" id="1381693"/>
    <lineage>
        <taxon>Eukaryota</taxon>
        <taxon>Sar</taxon>
        <taxon>Alveolata</taxon>
        <taxon>Dinophyceae</taxon>
        <taxon>Suessiales</taxon>
        <taxon>Symbiodiniaceae</taxon>
        <taxon>Durusdinium</taxon>
    </lineage>
</organism>
<dbReference type="Proteomes" id="UP001642484">
    <property type="component" value="Unassembled WGS sequence"/>
</dbReference>
<name>A0ABP0LV36_9DINO</name>
<comment type="similarity">
    <text evidence="1">Belongs to the peptidase S28 family.</text>
</comment>
<dbReference type="Gene3D" id="1.20.120.980">
    <property type="entry name" value="Serine carboxypeptidase S28, SKS domain"/>
    <property type="match status" value="1"/>
</dbReference>